<feature type="compositionally biased region" description="Polar residues" evidence="1">
    <location>
        <begin position="1"/>
        <end position="16"/>
    </location>
</feature>
<proteinExistence type="predicted"/>
<evidence type="ECO:0000256" key="1">
    <source>
        <dbReference type="SAM" id="MobiDB-lite"/>
    </source>
</evidence>
<sequence length="84" mass="9292">MKNVSNQLNNFASSIKDSGLPDSKKSDFNSVINSLRQSIENVDGNIKELNFKEKMGEQARLNAIDGGKARVDRGKSNPDYYGVK</sequence>
<reference evidence="3" key="2">
    <citation type="submission" date="2023-07" db="EMBL/GenBank/DDBJ databases">
        <title>Cedecea davisae an AmpC producer and its therapeutic implications.</title>
        <authorList>
            <person name="Notter J."/>
        </authorList>
    </citation>
    <scope>NUCLEOTIDE SEQUENCE [LARGE SCALE GENOMIC DNA]</scope>
    <source>
        <strain evidence="3">1</strain>
    </source>
</reference>
<accession>A0ABS6DBF1</accession>
<name>A0ABS6DBF1_9ENTR</name>
<evidence type="ECO:0000313" key="2">
    <source>
        <dbReference type="EMBL" id="MBU4680546.1"/>
    </source>
</evidence>
<comment type="caution">
    <text evidence="2">The sequence shown here is derived from an EMBL/GenBank/DDBJ whole genome shotgun (WGS) entry which is preliminary data.</text>
</comment>
<keyword evidence="3" id="KW-1185">Reference proteome</keyword>
<feature type="region of interest" description="Disordered" evidence="1">
    <location>
        <begin position="1"/>
        <end position="27"/>
    </location>
</feature>
<dbReference type="RefSeq" id="WP_216374252.1">
    <property type="nucleotide sequence ID" value="NZ_JAGRYT010000001.1"/>
</dbReference>
<dbReference type="EMBL" id="JAGRYU010000002">
    <property type="protein sequence ID" value="MBU4680546.1"/>
    <property type="molecule type" value="Genomic_DNA"/>
</dbReference>
<protein>
    <submittedName>
        <fullName evidence="2">Uncharacterized protein</fullName>
    </submittedName>
</protein>
<gene>
    <name evidence="2" type="ORF">KC222_00775</name>
</gene>
<reference evidence="2 3" key="1">
    <citation type="submission" date="2021-04" db="EMBL/GenBank/DDBJ databases">
        <authorList>
            <person name="Seiffert S.N."/>
        </authorList>
    </citation>
    <scope>NUCLEOTIDE SEQUENCE [LARGE SCALE GENOMIC DNA]</scope>
    <source>
        <strain evidence="2 3">1</strain>
    </source>
</reference>
<evidence type="ECO:0000313" key="3">
    <source>
        <dbReference type="Proteomes" id="UP000686327"/>
    </source>
</evidence>
<dbReference type="Proteomes" id="UP000686327">
    <property type="component" value="Unassembled WGS sequence"/>
</dbReference>
<organism evidence="2 3">
    <name type="scientific">Cedecea davisae</name>
    <dbReference type="NCBI Taxonomy" id="158484"/>
    <lineage>
        <taxon>Bacteria</taxon>
        <taxon>Pseudomonadati</taxon>
        <taxon>Pseudomonadota</taxon>
        <taxon>Gammaproteobacteria</taxon>
        <taxon>Enterobacterales</taxon>
        <taxon>Enterobacteriaceae</taxon>
        <taxon>Cedecea</taxon>
    </lineage>
</organism>